<feature type="domain" description="Restriction endonuclease type II DpnII-like" evidence="1">
    <location>
        <begin position="16"/>
        <end position="109"/>
    </location>
</feature>
<sequence>MLKKSENIGFQTEVSSKKFALNLGSDQKIFDFVITAGGVTYLIEANFYSTGGSKLNEIARSYIEIAQKISLCSGYKFVWITDGQGWRAAKNKLEEAYKSVKIYNLATLHCFVKELKNV</sequence>
<evidence type="ECO:0000259" key="1">
    <source>
        <dbReference type="Pfam" id="PF04556"/>
    </source>
</evidence>
<dbReference type="EMBL" id="AOTD01000045">
    <property type="protein sequence ID" value="EMG31302.1"/>
    <property type="molecule type" value="Genomic_DNA"/>
</dbReference>
<dbReference type="InterPro" id="IPR007637">
    <property type="entry name" value="Restrct_endonuc_II_DpnII-like"/>
</dbReference>
<keyword evidence="2" id="KW-0378">Hydrolase</keyword>
<evidence type="ECO:0000313" key="3">
    <source>
        <dbReference type="Proteomes" id="UP000011782"/>
    </source>
</evidence>
<dbReference type="RefSeq" id="WP_002950706.1">
    <property type="nucleotide sequence ID" value="NZ_AOTD01000045.1"/>
</dbReference>
<dbReference type="AlphaFoldDB" id="M3JF36"/>
<dbReference type="Proteomes" id="UP000011782">
    <property type="component" value="Unassembled WGS sequence"/>
</dbReference>
<keyword evidence="2" id="KW-0540">Nuclease</keyword>
<accession>M3JF36</accession>
<dbReference type="GO" id="GO:0009307">
    <property type="term" value="P:DNA restriction-modification system"/>
    <property type="evidence" value="ECO:0007669"/>
    <property type="project" value="InterPro"/>
</dbReference>
<dbReference type="PATRIC" id="fig|1073353.3.peg.415"/>
<evidence type="ECO:0000313" key="2">
    <source>
        <dbReference type="EMBL" id="EMG31302.1"/>
    </source>
</evidence>
<gene>
    <name evidence="2" type="ORF">H740_01942</name>
</gene>
<dbReference type="Pfam" id="PF04556">
    <property type="entry name" value="DpnII"/>
    <property type="match status" value="1"/>
</dbReference>
<comment type="caution">
    <text evidence="2">The sequence shown here is derived from an EMBL/GenBank/DDBJ whole genome shotgun (WGS) entry which is preliminary data.</text>
</comment>
<dbReference type="GO" id="GO:0009036">
    <property type="term" value="F:type II site-specific deoxyribonuclease activity"/>
    <property type="evidence" value="ECO:0007669"/>
    <property type="project" value="InterPro"/>
</dbReference>
<protein>
    <submittedName>
        <fullName evidence="2">Restriction endonuclease R.IB</fullName>
    </submittedName>
</protein>
<reference evidence="2 3" key="1">
    <citation type="submission" date="2013-02" db="EMBL/GenBank/DDBJ databases">
        <title>Co-occurrence of anaerobic bacteria in colorectal carcinomas.</title>
        <authorList>
            <person name="Holt R.A."/>
            <person name="Warren R.L."/>
            <person name="Allen-Vercoe E."/>
            <person name="Pleasance S."/>
            <person name="Freeman D.J."/>
            <person name="Watson P."/>
            <person name="Moore R."/>
            <person name="Cochrane K."/>
        </authorList>
    </citation>
    <scope>NUCLEOTIDE SEQUENCE [LARGE SCALE GENOMIC DNA]</scope>
    <source>
        <strain evidence="2 3">CC57C</strain>
    </source>
</reference>
<proteinExistence type="predicted"/>
<keyword evidence="2" id="KW-0255">Endonuclease</keyword>
<name>M3JF36_9BACT</name>
<organism evidence="2 3">
    <name type="scientific">Campylobacter showae CC57C</name>
    <dbReference type="NCBI Taxonomy" id="1073353"/>
    <lineage>
        <taxon>Bacteria</taxon>
        <taxon>Pseudomonadati</taxon>
        <taxon>Campylobacterota</taxon>
        <taxon>Epsilonproteobacteria</taxon>
        <taxon>Campylobacterales</taxon>
        <taxon>Campylobacteraceae</taxon>
        <taxon>Campylobacter</taxon>
    </lineage>
</organism>
<dbReference type="GO" id="GO:0003677">
    <property type="term" value="F:DNA binding"/>
    <property type="evidence" value="ECO:0007669"/>
    <property type="project" value="InterPro"/>
</dbReference>
<dbReference type="STRING" id="1073353.H740_01942"/>